<gene>
    <name evidence="1" type="ORF">HMPREF3202_00185</name>
</gene>
<proteinExistence type="predicted"/>
<evidence type="ECO:0000313" key="2">
    <source>
        <dbReference type="Proteomes" id="UP000070093"/>
    </source>
</evidence>
<comment type="caution">
    <text evidence="1">The sequence shown here is derived from an EMBL/GenBank/DDBJ whole genome shotgun (WGS) entry which is preliminary data.</text>
</comment>
<protein>
    <submittedName>
        <fullName evidence="1">Uncharacterized protein</fullName>
    </submittedName>
</protein>
<dbReference type="AlphaFoldDB" id="A0A137T108"/>
<name>A0A137T108_9BACT</name>
<dbReference type="EMBL" id="LTAG01000010">
    <property type="protein sequence ID" value="KXO18337.1"/>
    <property type="molecule type" value="Genomic_DNA"/>
</dbReference>
<dbReference type="Proteomes" id="UP000070093">
    <property type="component" value="Unassembled WGS sequence"/>
</dbReference>
<organism evidence="1 2">
    <name type="scientific">Prevotella bivia</name>
    <dbReference type="NCBI Taxonomy" id="28125"/>
    <lineage>
        <taxon>Bacteria</taxon>
        <taxon>Pseudomonadati</taxon>
        <taxon>Bacteroidota</taxon>
        <taxon>Bacteroidia</taxon>
        <taxon>Bacteroidales</taxon>
        <taxon>Prevotellaceae</taxon>
        <taxon>Prevotella</taxon>
    </lineage>
</organism>
<sequence length="50" mass="5883">MFRKLMFYLIKDNVLIGKAIANYNIKIITSHFSNFLFSMNMTCLDTFSLL</sequence>
<evidence type="ECO:0000313" key="1">
    <source>
        <dbReference type="EMBL" id="KXO18337.1"/>
    </source>
</evidence>
<reference evidence="1 2" key="1">
    <citation type="submission" date="2016-02" db="EMBL/GenBank/DDBJ databases">
        <authorList>
            <person name="Wen L."/>
            <person name="He K."/>
            <person name="Yang H."/>
        </authorList>
    </citation>
    <scope>NUCLEOTIDE SEQUENCE [LARGE SCALE GENOMIC DNA]</scope>
    <source>
        <strain evidence="1 2">GED7880</strain>
    </source>
</reference>
<accession>A0A137T108</accession>